<comment type="caution">
    <text evidence="2">The sequence shown here is derived from an EMBL/GenBank/DDBJ whole genome shotgun (WGS) entry which is preliminary data.</text>
</comment>
<keyword evidence="3" id="KW-1185">Reference proteome</keyword>
<dbReference type="InterPro" id="IPR000182">
    <property type="entry name" value="GNAT_dom"/>
</dbReference>
<proteinExistence type="predicted"/>
<accession>A0ABN3VGG5</accession>
<dbReference type="Gene3D" id="3.40.630.30">
    <property type="match status" value="1"/>
</dbReference>
<dbReference type="Proteomes" id="UP001500979">
    <property type="component" value="Unassembled WGS sequence"/>
</dbReference>
<dbReference type="PROSITE" id="PS51186">
    <property type="entry name" value="GNAT"/>
    <property type="match status" value="1"/>
</dbReference>
<organism evidence="2 3">
    <name type="scientific">Saccharopolyspora taberi</name>
    <dbReference type="NCBI Taxonomy" id="60895"/>
    <lineage>
        <taxon>Bacteria</taxon>
        <taxon>Bacillati</taxon>
        <taxon>Actinomycetota</taxon>
        <taxon>Actinomycetes</taxon>
        <taxon>Pseudonocardiales</taxon>
        <taxon>Pseudonocardiaceae</taxon>
        <taxon>Saccharopolyspora</taxon>
    </lineage>
</organism>
<gene>
    <name evidence="2" type="ORF">GCM10010470_42600</name>
</gene>
<evidence type="ECO:0000313" key="2">
    <source>
        <dbReference type="EMBL" id="GAA2802999.1"/>
    </source>
</evidence>
<reference evidence="2 3" key="1">
    <citation type="journal article" date="2019" name="Int. J. Syst. Evol. Microbiol.">
        <title>The Global Catalogue of Microorganisms (GCM) 10K type strain sequencing project: providing services to taxonomists for standard genome sequencing and annotation.</title>
        <authorList>
            <consortium name="The Broad Institute Genomics Platform"/>
            <consortium name="The Broad Institute Genome Sequencing Center for Infectious Disease"/>
            <person name="Wu L."/>
            <person name="Ma J."/>
        </authorList>
    </citation>
    <scope>NUCLEOTIDE SEQUENCE [LARGE SCALE GENOMIC DNA]</scope>
    <source>
        <strain evidence="2 3">JCM 9383</strain>
    </source>
</reference>
<dbReference type="SUPFAM" id="SSF55729">
    <property type="entry name" value="Acyl-CoA N-acyltransferases (Nat)"/>
    <property type="match status" value="1"/>
</dbReference>
<dbReference type="InterPro" id="IPR016181">
    <property type="entry name" value="Acyl_CoA_acyltransferase"/>
</dbReference>
<dbReference type="Pfam" id="PF00583">
    <property type="entry name" value="Acetyltransf_1"/>
    <property type="match status" value="1"/>
</dbReference>
<protein>
    <recommendedName>
        <fullName evidence="1">N-acetyltransferase domain-containing protein</fullName>
    </recommendedName>
</protein>
<feature type="domain" description="N-acetyltransferase" evidence="1">
    <location>
        <begin position="18"/>
        <end position="196"/>
    </location>
</feature>
<name>A0ABN3VGG5_9PSEU</name>
<evidence type="ECO:0000313" key="3">
    <source>
        <dbReference type="Proteomes" id="UP001500979"/>
    </source>
</evidence>
<dbReference type="EMBL" id="BAAAUX010000017">
    <property type="protein sequence ID" value="GAA2802999.1"/>
    <property type="molecule type" value="Genomic_DNA"/>
</dbReference>
<evidence type="ECO:0000259" key="1">
    <source>
        <dbReference type="PROSITE" id="PS51186"/>
    </source>
</evidence>
<sequence length="197" mass="21723">MAHDAIRSARYGDVVPVAEFHRVPAEDAGSLADELGEVFREAFAEPPYEYGDEHVRLFKDRFAVQHRRAGASLVIARAQDGRMAGFSFGLTMPPGAPWWTDLTTEVESGVTDEPPGRTFVLIELLVRAEWRRAGVASALHDLVLADRPEQRATLTVQPAAAPAQQAYASWGWRKVAQKRNPLPGSPVFDVLIKDLHA</sequence>